<accession>A0A1I7GFR8</accession>
<gene>
    <name evidence="1" type="ORF">SAMN05216508_10677</name>
</gene>
<reference evidence="1 2" key="1">
    <citation type="submission" date="2016-10" db="EMBL/GenBank/DDBJ databases">
        <authorList>
            <person name="de Groot N.N."/>
        </authorList>
    </citation>
    <scope>NUCLEOTIDE SEQUENCE [LARGE SCALE GENOMIC DNA]</scope>
    <source>
        <strain evidence="1 2">KHGC13</strain>
    </source>
</reference>
<dbReference type="Proteomes" id="UP000198817">
    <property type="component" value="Unassembled WGS sequence"/>
</dbReference>
<keyword evidence="2" id="KW-1185">Reference proteome</keyword>
<dbReference type="EMBL" id="FPBT01000006">
    <property type="protein sequence ID" value="SFU47248.1"/>
    <property type="molecule type" value="Genomic_DNA"/>
</dbReference>
<sequence length="210" mass="25167">MDRCRETRDREEQELDTVLSADPVRLWTRQDPAVCREMIETGFYRVREEYIRRKNDTISEYYIDLYRWLTKEAGKYVDIPQGAAFPIWLTMSRSSSFEPSPGTVVMTFEIPRECVAVLNVTAWGYRQNYWYVPENRDDEIRFRSELVRCGVKEQDELISSGKGNFYPLLTRQIRASWSRVFTMRPKNFDDANALVWELRAEWLKEIREYE</sequence>
<dbReference type="STRING" id="155865.SAMN05216515_10777"/>
<evidence type="ECO:0000313" key="2">
    <source>
        <dbReference type="Proteomes" id="UP000198817"/>
    </source>
</evidence>
<dbReference type="RefSeq" id="WP_090470739.1">
    <property type="nucleotide sequence ID" value="NZ_FOWF01000007.1"/>
</dbReference>
<dbReference type="OrthoDB" id="286252at2"/>
<evidence type="ECO:0008006" key="3">
    <source>
        <dbReference type="Google" id="ProtNLM"/>
    </source>
</evidence>
<dbReference type="Pfam" id="PF12952">
    <property type="entry name" value="DUF3841"/>
    <property type="match status" value="1"/>
</dbReference>
<protein>
    <recommendedName>
        <fullName evidence="3">DUF3841 domain-containing protein</fullName>
    </recommendedName>
</protein>
<proteinExistence type="predicted"/>
<name>A0A1I7GFR8_9FIRM</name>
<evidence type="ECO:0000313" key="1">
    <source>
        <dbReference type="EMBL" id="SFU47248.1"/>
    </source>
</evidence>
<organism evidence="1 2">
    <name type="scientific">Eubacterium pyruvativorans</name>
    <dbReference type="NCBI Taxonomy" id="155865"/>
    <lineage>
        <taxon>Bacteria</taxon>
        <taxon>Bacillati</taxon>
        <taxon>Bacillota</taxon>
        <taxon>Clostridia</taxon>
        <taxon>Eubacteriales</taxon>
        <taxon>Eubacteriaceae</taxon>
        <taxon>Eubacterium</taxon>
    </lineage>
</organism>
<dbReference type="AlphaFoldDB" id="A0A1I7GFR8"/>
<dbReference type="InterPro" id="IPR024211">
    <property type="entry name" value="DUF3841"/>
</dbReference>